<evidence type="ECO:0000313" key="17">
    <source>
        <dbReference type="Proteomes" id="UP000786387"/>
    </source>
</evidence>
<evidence type="ECO:0000256" key="9">
    <source>
        <dbReference type="ARBA" id="ARBA00023136"/>
    </source>
</evidence>
<evidence type="ECO:0000256" key="10">
    <source>
        <dbReference type="ARBA" id="ARBA00023237"/>
    </source>
</evidence>
<dbReference type="Pfam" id="PF07715">
    <property type="entry name" value="Plug"/>
    <property type="match status" value="1"/>
</dbReference>
<dbReference type="PANTHER" id="PTHR32552:SF81">
    <property type="entry name" value="TONB-DEPENDENT OUTER MEMBRANE RECEPTOR"/>
    <property type="match status" value="1"/>
</dbReference>
<dbReference type="PROSITE" id="PS52016">
    <property type="entry name" value="TONB_DEPENDENT_REC_3"/>
    <property type="match status" value="1"/>
</dbReference>
<dbReference type="InterPro" id="IPR036942">
    <property type="entry name" value="Beta-barrel_TonB_sf"/>
</dbReference>
<dbReference type="EMBL" id="JAAMRF010000005">
    <property type="protein sequence ID" value="MBA1274138.1"/>
    <property type="molecule type" value="Genomic_DNA"/>
</dbReference>
<dbReference type="Gene3D" id="2.40.170.20">
    <property type="entry name" value="TonB-dependent receptor, beta-barrel domain"/>
    <property type="match status" value="1"/>
</dbReference>
<evidence type="ECO:0000256" key="12">
    <source>
        <dbReference type="RuleBase" id="RU003357"/>
    </source>
</evidence>
<dbReference type="SUPFAM" id="SSF56935">
    <property type="entry name" value="Porins"/>
    <property type="match status" value="1"/>
</dbReference>
<organism evidence="16 17">
    <name type="scientific">Stutzerimonas azotifigens</name>
    <dbReference type="NCBI Taxonomy" id="291995"/>
    <lineage>
        <taxon>Bacteria</taxon>
        <taxon>Pseudomonadati</taxon>
        <taxon>Pseudomonadota</taxon>
        <taxon>Gammaproteobacteria</taxon>
        <taxon>Pseudomonadales</taxon>
        <taxon>Pseudomonadaceae</taxon>
        <taxon>Stutzerimonas</taxon>
    </lineage>
</organism>
<feature type="chain" id="PRO_5046500222" evidence="13">
    <location>
        <begin position="21"/>
        <end position="782"/>
    </location>
</feature>
<dbReference type="RefSeq" id="WP_181071151.1">
    <property type="nucleotide sequence ID" value="NZ_JAAMRF010000005.1"/>
</dbReference>
<sequence length="782" mass="86034">MRQLSWWLVVQGLAANVVLAAPAQEEGWVLEDATVTARQRPELSRDVPVALTVLEGEQLEERGLVSTSQLAQRIPSLMVSVPNPRYASYGIRGLGSSSYNDGLDGSVGVFMDGIYLGRQGMSVSDQFDLERIEVLRGPQGTLYGKNTTAGTLNLYSRAPTFAPEATAEVTFGEHGLQRTRGALSGPLVEGELAGRLSLQTSGRDAFTDNQYPSLSPRQQDQHGARGQLLWQPADGFTARLIVDHARQREDVALVPSHYSLTTRRRAAYVGYPLPEPDPKARRFMHDRPTTADVQHGGTSLELNWTLASGATLTSLTGYRDWRYDTELDADNLGLAVAQSDAQLQHRQFSQEWRLAGSHDDRFEYVVGAYYLRQHLHKAHDVNFGPDAPAYFLGDRPELQAPPPFGPIPPGAIPSSLLDGARQRFDSTQRSDSRALFGQFTWHLTPRLAVTPGLRYTRERKRARISRRVEAAPLVSNPLDPLDPLWQLGGNLLRQVALGGDYDRRDQVAENNLSGQLTVSYAFSETVLGYLSGSRGYKAGGINLDVVSRYAQPTFEAERATSVEMGIKRSFWQGRGWLDLTLYQTDVDDYQALANSPPADEFSPPLRDNLINVGKVRLRGVELDARVRATESIQLRGGIAWSDARYRDFSEAPCAPGSTSVSACDLSGQRLFNAPEWGATVGLDYSLRLGDGMVLFGASDYSFRSGFQGTLEGGPGSYQGAYAVTDLRIGVGRVDRAWEAELWVRNLFDEHYITAVRGQLGAGDYGVALGEPRMLGTTLRVAY</sequence>
<keyword evidence="5 11" id="KW-0812">Transmembrane</keyword>
<evidence type="ECO:0000256" key="11">
    <source>
        <dbReference type="PROSITE-ProRule" id="PRU01360"/>
    </source>
</evidence>
<keyword evidence="6" id="KW-0408">Iron</keyword>
<evidence type="ECO:0000256" key="1">
    <source>
        <dbReference type="ARBA" id="ARBA00004571"/>
    </source>
</evidence>
<keyword evidence="10 11" id="KW-0998">Cell outer membrane</keyword>
<keyword evidence="9 11" id="KW-0472">Membrane</keyword>
<comment type="caution">
    <text evidence="16">The sequence shown here is derived from an EMBL/GenBank/DDBJ whole genome shotgun (WGS) entry which is preliminary data.</text>
</comment>
<feature type="domain" description="TonB-dependent receptor plug" evidence="15">
    <location>
        <begin position="45"/>
        <end position="151"/>
    </location>
</feature>
<keyword evidence="16" id="KW-0675">Receptor</keyword>
<evidence type="ECO:0000256" key="4">
    <source>
        <dbReference type="ARBA" id="ARBA00022496"/>
    </source>
</evidence>
<keyword evidence="17" id="KW-1185">Reference proteome</keyword>
<evidence type="ECO:0000256" key="8">
    <source>
        <dbReference type="ARBA" id="ARBA00023077"/>
    </source>
</evidence>
<evidence type="ECO:0000256" key="3">
    <source>
        <dbReference type="ARBA" id="ARBA00022452"/>
    </source>
</evidence>
<evidence type="ECO:0000259" key="14">
    <source>
        <dbReference type="Pfam" id="PF00593"/>
    </source>
</evidence>
<evidence type="ECO:0000259" key="15">
    <source>
        <dbReference type="Pfam" id="PF07715"/>
    </source>
</evidence>
<evidence type="ECO:0000256" key="6">
    <source>
        <dbReference type="ARBA" id="ARBA00023004"/>
    </source>
</evidence>
<evidence type="ECO:0000256" key="13">
    <source>
        <dbReference type="SAM" id="SignalP"/>
    </source>
</evidence>
<keyword evidence="4" id="KW-0410">Iron transport</keyword>
<keyword evidence="7" id="KW-0406">Ion transport</keyword>
<dbReference type="Proteomes" id="UP000786387">
    <property type="component" value="Unassembled WGS sequence"/>
</dbReference>
<proteinExistence type="inferred from homology"/>
<comment type="subcellular location">
    <subcellularLocation>
        <location evidence="1 11">Cell outer membrane</location>
        <topology evidence="1 11">Multi-pass membrane protein</topology>
    </subcellularLocation>
</comment>
<reference evidence="16 17" key="1">
    <citation type="submission" date="2020-02" db="EMBL/GenBank/DDBJ databases">
        <title>Synteny-based analysis reveals conserved mechanism for high triclosan tolerance in Pseudomonas, as well as instances of horizontal transfer.</title>
        <authorList>
            <person name="Mcfarland A.G."/>
            <person name="Bertucci H.K."/>
            <person name="Litmann E."/>
            <person name="Shen J."/>
            <person name="Huttenhower C."/>
            <person name="Hartmann E.M."/>
        </authorList>
    </citation>
    <scope>NUCLEOTIDE SEQUENCE [LARGE SCALE GENOMIC DNA]</scope>
    <source>
        <strain evidence="16 17">115A1</strain>
    </source>
</reference>
<keyword evidence="2 11" id="KW-0813">Transport</keyword>
<dbReference type="InterPro" id="IPR039426">
    <property type="entry name" value="TonB-dep_rcpt-like"/>
</dbReference>
<keyword evidence="8 12" id="KW-0798">TonB box</keyword>
<gene>
    <name evidence="16" type="ORF">G7026_12295</name>
</gene>
<name>A0ABR5Z1P7_9GAMM</name>
<dbReference type="PANTHER" id="PTHR32552">
    <property type="entry name" value="FERRICHROME IRON RECEPTOR-RELATED"/>
    <property type="match status" value="1"/>
</dbReference>
<dbReference type="InterPro" id="IPR012910">
    <property type="entry name" value="Plug_dom"/>
</dbReference>
<evidence type="ECO:0000256" key="2">
    <source>
        <dbReference type="ARBA" id="ARBA00022448"/>
    </source>
</evidence>
<keyword evidence="13" id="KW-0732">Signal</keyword>
<comment type="similarity">
    <text evidence="11 12">Belongs to the TonB-dependent receptor family.</text>
</comment>
<protein>
    <submittedName>
        <fullName evidence="16">TonB-dependent receptor</fullName>
    </submittedName>
</protein>
<feature type="signal peptide" evidence="13">
    <location>
        <begin position="1"/>
        <end position="20"/>
    </location>
</feature>
<feature type="domain" description="TonB-dependent receptor-like beta-barrel" evidence="14">
    <location>
        <begin position="264"/>
        <end position="746"/>
    </location>
</feature>
<keyword evidence="3 11" id="KW-1134">Transmembrane beta strand</keyword>
<dbReference type="Pfam" id="PF00593">
    <property type="entry name" value="TonB_dep_Rec_b-barrel"/>
    <property type="match status" value="1"/>
</dbReference>
<evidence type="ECO:0000256" key="7">
    <source>
        <dbReference type="ARBA" id="ARBA00023065"/>
    </source>
</evidence>
<evidence type="ECO:0000313" key="16">
    <source>
        <dbReference type="EMBL" id="MBA1274138.1"/>
    </source>
</evidence>
<evidence type="ECO:0000256" key="5">
    <source>
        <dbReference type="ARBA" id="ARBA00022692"/>
    </source>
</evidence>
<dbReference type="InterPro" id="IPR000531">
    <property type="entry name" value="Beta-barrel_TonB"/>
</dbReference>
<accession>A0ABR5Z1P7</accession>